<protein>
    <submittedName>
        <fullName evidence="1">Uncharacterized protein</fullName>
    </submittedName>
</protein>
<dbReference type="EMBL" id="OANU01000037">
    <property type="protein sequence ID" value="SNX48873.1"/>
    <property type="molecule type" value="Genomic_DNA"/>
</dbReference>
<keyword evidence="2" id="KW-1185">Reference proteome</keyword>
<dbReference type="Proteomes" id="UP000219336">
    <property type="component" value="Unassembled WGS sequence"/>
</dbReference>
<evidence type="ECO:0000313" key="1">
    <source>
        <dbReference type="EMBL" id="SNX48873.1"/>
    </source>
</evidence>
<name>A0A240EKW6_9VIBR</name>
<proteinExistence type="predicted"/>
<accession>A0A240EKW6</accession>
<dbReference type="AlphaFoldDB" id="A0A240EKW6"/>
<reference evidence="2" key="1">
    <citation type="submission" date="2016-06" db="EMBL/GenBank/DDBJ databases">
        <authorList>
            <person name="Rodrigo-Torres L."/>
            <person name="Arahal R.D."/>
            <person name="Lucena T."/>
        </authorList>
    </citation>
    <scope>NUCLEOTIDE SEQUENCE [LARGE SCALE GENOMIC DNA]</scope>
    <source>
        <strain evidence="2">CECT8203</strain>
    </source>
</reference>
<organism evidence="1 2">
    <name type="scientific">Vibrio thalassae</name>
    <dbReference type="NCBI Taxonomy" id="1243014"/>
    <lineage>
        <taxon>Bacteria</taxon>
        <taxon>Pseudomonadati</taxon>
        <taxon>Pseudomonadota</taxon>
        <taxon>Gammaproteobacteria</taxon>
        <taxon>Vibrionales</taxon>
        <taxon>Vibrionaceae</taxon>
        <taxon>Vibrio</taxon>
    </lineage>
</organism>
<sequence length="35" mass="4002">MFYPQSGWVIIVQYELIEVEKLRTGIKKAAKAAYG</sequence>
<evidence type="ECO:0000313" key="2">
    <source>
        <dbReference type="Proteomes" id="UP000219336"/>
    </source>
</evidence>
<gene>
    <name evidence="1" type="ORF">VTH8203_02510</name>
</gene>